<name>A0ABW2CA78_9PSEU</name>
<keyword evidence="1" id="KW-0472">Membrane</keyword>
<organism evidence="2 3">
    <name type="scientific">Haloechinothrix salitolerans</name>
    <dbReference type="NCBI Taxonomy" id="926830"/>
    <lineage>
        <taxon>Bacteria</taxon>
        <taxon>Bacillati</taxon>
        <taxon>Actinomycetota</taxon>
        <taxon>Actinomycetes</taxon>
        <taxon>Pseudonocardiales</taxon>
        <taxon>Pseudonocardiaceae</taxon>
        <taxon>Haloechinothrix</taxon>
    </lineage>
</organism>
<keyword evidence="1" id="KW-0812">Transmembrane</keyword>
<dbReference type="Proteomes" id="UP001596337">
    <property type="component" value="Unassembled WGS sequence"/>
</dbReference>
<evidence type="ECO:0000313" key="2">
    <source>
        <dbReference type="EMBL" id="MFC6871627.1"/>
    </source>
</evidence>
<keyword evidence="1" id="KW-1133">Transmembrane helix</keyword>
<sequence>MSDRFISWLRTVVPVAWSALVAWLVSLGVPDFVTGALGSAGELVVLPIVLGVVYPLVRWIEPRLPDWLTRVLLGSAQPPTYRRSDSHTP</sequence>
<accession>A0ABW2CA78</accession>
<proteinExistence type="predicted"/>
<reference evidence="3" key="1">
    <citation type="journal article" date="2019" name="Int. J. Syst. Evol. Microbiol.">
        <title>The Global Catalogue of Microorganisms (GCM) 10K type strain sequencing project: providing services to taxonomists for standard genome sequencing and annotation.</title>
        <authorList>
            <consortium name="The Broad Institute Genomics Platform"/>
            <consortium name="The Broad Institute Genome Sequencing Center for Infectious Disease"/>
            <person name="Wu L."/>
            <person name="Ma J."/>
        </authorList>
    </citation>
    <scope>NUCLEOTIDE SEQUENCE [LARGE SCALE GENOMIC DNA]</scope>
    <source>
        <strain evidence="3">KCTC 32255</strain>
    </source>
</reference>
<keyword evidence="3" id="KW-1185">Reference proteome</keyword>
<dbReference type="RefSeq" id="WP_345391546.1">
    <property type="nucleotide sequence ID" value="NZ_BAABLA010000007.1"/>
</dbReference>
<protein>
    <recommendedName>
        <fullName evidence="4">Arsenite transporter, ACR3 family</fullName>
    </recommendedName>
</protein>
<gene>
    <name evidence="2" type="ORF">ACFQGD_31350</name>
</gene>
<feature type="transmembrane region" description="Helical" evidence="1">
    <location>
        <begin position="7"/>
        <end position="26"/>
    </location>
</feature>
<dbReference type="EMBL" id="JBHSXX010000001">
    <property type="protein sequence ID" value="MFC6871627.1"/>
    <property type="molecule type" value="Genomic_DNA"/>
</dbReference>
<feature type="transmembrane region" description="Helical" evidence="1">
    <location>
        <begin position="32"/>
        <end position="57"/>
    </location>
</feature>
<evidence type="ECO:0000256" key="1">
    <source>
        <dbReference type="SAM" id="Phobius"/>
    </source>
</evidence>
<evidence type="ECO:0000313" key="3">
    <source>
        <dbReference type="Proteomes" id="UP001596337"/>
    </source>
</evidence>
<evidence type="ECO:0008006" key="4">
    <source>
        <dbReference type="Google" id="ProtNLM"/>
    </source>
</evidence>
<comment type="caution">
    <text evidence="2">The sequence shown here is derived from an EMBL/GenBank/DDBJ whole genome shotgun (WGS) entry which is preliminary data.</text>
</comment>